<dbReference type="InterPro" id="IPR020846">
    <property type="entry name" value="MFS_dom"/>
</dbReference>
<dbReference type="InterPro" id="IPR036259">
    <property type="entry name" value="MFS_trans_sf"/>
</dbReference>
<keyword evidence="3" id="KW-0472">Membrane</keyword>
<feature type="transmembrane region" description="Helical" evidence="3">
    <location>
        <begin position="20"/>
        <end position="41"/>
    </location>
</feature>
<sequence>MQDYFDRQVFKGSVDVTELSFVGTIGFAFCGLMGPITPFFMSLVGARWVMFFGTVLISAGLVLASFSTQVWQLYITQSVMHGMGAALLYIVSMSISPQWFVKRRGFAMGIMVSGSGIGGLIMPFVMTTLNESLGGAWCYRVLGIITCVVSLISTLLLKEKPNMPNAKKVQLKEMINLSICKDHKFIIWCVAGNLSMLSYFVPAFFLPSHATKIGLSPNQGSVLVAIFSAVNVLGRIISGYLGDHIGVVNVDIVFLFTCGLSSLFVWTFANSFITLMIFIIIYGFMSGAVFSLLAPITATITGMEKYPSGICLYLFFMTGARFGPSLAGAIQAATNKHSFFAHQMFTGLAFILSAFVTLYLKYTLQPKILAKV</sequence>
<organism evidence="5 6">
    <name type="scientific">Mucor velutinosus</name>
    <dbReference type="NCBI Taxonomy" id="708070"/>
    <lineage>
        <taxon>Eukaryota</taxon>
        <taxon>Fungi</taxon>
        <taxon>Fungi incertae sedis</taxon>
        <taxon>Mucoromycota</taxon>
        <taxon>Mucoromycotina</taxon>
        <taxon>Mucoromycetes</taxon>
        <taxon>Mucorales</taxon>
        <taxon>Mucorineae</taxon>
        <taxon>Mucoraceae</taxon>
        <taxon>Mucor</taxon>
    </lineage>
</organism>
<feature type="transmembrane region" description="Helical" evidence="3">
    <location>
        <begin position="218"/>
        <end position="238"/>
    </location>
</feature>
<keyword evidence="3" id="KW-0812">Transmembrane</keyword>
<dbReference type="Gene3D" id="1.20.1250.20">
    <property type="entry name" value="MFS general substrate transporter like domains"/>
    <property type="match status" value="2"/>
</dbReference>
<dbReference type="PROSITE" id="PS50850">
    <property type="entry name" value="MFS"/>
    <property type="match status" value="1"/>
</dbReference>
<evidence type="ECO:0000259" key="4">
    <source>
        <dbReference type="PROSITE" id="PS50850"/>
    </source>
</evidence>
<accession>A0AAN7HM86</accession>
<evidence type="ECO:0000313" key="5">
    <source>
        <dbReference type="EMBL" id="KAK4514594.1"/>
    </source>
</evidence>
<dbReference type="GeneID" id="89945895"/>
<feature type="transmembrane region" description="Helical" evidence="3">
    <location>
        <begin position="310"/>
        <end position="333"/>
    </location>
</feature>
<proteinExistence type="inferred from homology"/>
<dbReference type="SUPFAM" id="SSF103473">
    <property type="entry name" value="MFS general substrate transporter"/>
    <property type="match status" value="1"/>
</dbReference>
<comment type="caution">
    <text evidence="5">The sequence shown here is derived from an EMBL/GenBank/DDBJ whole genome shotgun (WGS) entry which is preliminary data.</text>
</comment>
<feature type="transmembrane region" description="Helical" evidence="3">
    <location>
        <begin position="73"/>
        <end position="93"/>
    </location>
</feature>
<dbReference type="GO" id="GO:0022857">
    <property type="term" value="F:transmembrane transporter activity"/>
    <property type="evidence" value="ECO:0007669"/>
    <property type="project" value="InterPro"/>
</dbReference>
<feature type="transmembrane region" description="Helical" evidence="3">
    <location>
        <begin position="137"/>
        <end position="157"/>
    </location>
</feature>
<dbReference type="PANTHER" id="PTHR11360:SF315">
    <property type="entry name" value="TRANSPORTER MCH2-RELATED"/>
    <property type="match status" value="1"/>
</dbReference>
<evidence type="ECO:0000256" key="3">
    <source>
        <dbReference type="SAM" id="Phobius"/>
    </source>
</evidence>
<evidence type="ECO:0000256" key="1">
    <source>
        <dbReference type="ARBA" id="ARBA00004141"/>
    </source>
</evidence>
<feature type="transmembrane region" description="Helical" evidence="3">
    <location>
        <begin position="105"/>
        <end position="125"/>
    </location>
</feature>
<reference evidence="5 6" key="1">
    <citation type="submission" date="2022-11" db="EMBL/GenBank/DDBJ databases">
        <title>Mucor velutinosus strain NIH1002 WGS.</title>
        <authorList>
            <person name="Subramanian P."/>
            <person name="Mullikin J.C."/>
            <person name="Segre J.A."/>
            <person name="Zelazny A.M."/>
        </authorList>
    </citation>
    <scope>NUCLEOTIDE SEQUENCE [LARGE SCALE GENOMIC DNA]</scope>
    <source>
        <strain evidence="5 6">NIH1002</strain>
    </source>
</reference>
<dbReference type="InterPro" id="IPR011701">
    <property type="entry name" value="MFS"/>
</dbReference>
<feature type="transmembrane region" description="Helical" evidence="3">
    <location>
        <begin position="48"/>
        <end position="67"/>
    </location>
</feature>
<keyword evidence="3" id="KW-1133">Transmembrane helix</keyword>
<feature type="transmembrane region" description="Helical" evidence="3">
    <location>
        <begin position="250"/>
        <end position="269"/>
    </location>
</feature>
<keyword evidence="6" id="KW-1185">Reference proteome</keyword>
<dbReference type="RefSeq" id="XP_064681260.1">
    <property type="nucleotide sequence ID" value="XM_064821574.1"/>
</dbReference>
<feature type="transmembrane region" description="Helical" evidence="3">
    <location>
        <begin position="339"/>
        <end position="360"/>
    </location>
</feature>
<dbReference type="InterPro" id="IPR050327">
    <property type="entry name" value="Proton-linked_MCT"/>
</dbReference>
<dbReference type="EMBL" id="JASEJX010000015">
    <property type="protein sequence ID" value="KAK4514594.1"/>
    <property type="molecule type" value="Genomic_DNA"/>
</dbReference>
<dbReference type="PANTHER" id="PTHR11360">
    <property type="entry name" value="MONOCARBOXYLATE TRANSPORTER"/>
    <property type="match status" value="1"/>
</dbReference>
<feature type="transmembrane region" description="Helical" evidence="3">
    <location>
        <begin position="275"/>
        <end position="298"/>
    </location>
</feature>
<comment type="subcellular location">
    <subcellularLocation>
        <location evidence="1">Membrane</location>
        <topology evidence="1">Multi-pass membrane protein</topology>
    </subcellularLocation>
</comment>
<comment type="similarity">
    <text evidence="2">Belongs to the major facilitator superfamily. Monocarboxylate porter (TC 2.A.1.13) family.</text>
</comment>
<gene>
    <name evidence="5" type="primary">CDC24_1</name>
    <name evidence="5" type="ORF">ATC70_002193</name>
</gene>
<evidence type="ECO:0000313" key="6">
    <source>
        <dbReference type="Proteomes" id="UP001304243"/>
    </source>
</evidence>
<protein>
    <submittedName>
        <fullName evidence="5">Guanine nucleotide exchange factor for Cdc42p</fullName>
    </submittedName>
</protein>
<dbReference type="AlphaFoldDB" id="A0AAN7HM86"/>
<evidence type="ECO:0000256" key="2">
    <source>
        <dbReference type="ARBA" id="ARBA00006727"/>
    </source>
</evidence>
<dbReference type="Proteomes" id="UP001304243">
    <property type="component" value="Unassembled WGS sequence"/>
</dbReference>
<dbReference type="Pfam" id="PF07690">
    <property type="entry name" value="MFS_1"/>
    <property type="match status" value="1"/>
</dbReference>
<name>A0AAN7HM86_9FUNG</name>
<feature type="domain" description="Major facilitator superfamily (MFS) profile" evidence="4">
    <location>
        <begin position="1"/>
        <end position="361"/>
    </location>
</feature>
<feature type="transmembrane region" description="Helical" evidence="3">
    <location>
        <begin position="185"/>
        <end position="206"/>
    </location>
</feature>
<dbReference type="GO" id="GO:0016020">
    <property type="term" value="C:membrane"/>
    <property type="evidence" value="ECO:0007669"/>
    <property type="project" value="UniProtKB-SubCell"/>
</dbReference>